<dbReference type="PANTHER" id="PTHR30570">
    <property type="entry name" value="PERIPLASMIC PHOSPHATE BINDING COMPONENT OF PHOSPHATE ABC TRANSPORTER"/>
    <property type="match status" value="1"/>
</dbReference>
<evidence type="ECO:0000256" key="2">
    <source>
        <dbReference type="SAM" id="SignalP"/>
    </source>
</evidence>
<dbReference type="Pfam" id="PF12849">
    <property type="entry name" value="PBP_like_2"/>
    <property type="match status" value="1"/>
</dbReference>
<name>A0A2S9J2G2_9SPHI</name>
<dbReference type="PROSITE" id="PS51257">
    <property type="entry name" value="PROKAR_LIPOPROTEIN"/>
    <property type="match status" value="1"/>
</dbReference>
<accession>A0A2S9J2G2</accession>
<feature type="signal peptide" evidence="2">
    <location>
        <begin position="1"/>
        <end position="21"/>
    </location>
</feature>
<evidence type="ECO:0000259" key="3">
    <source>
        <dbReference type="Pfam" id="PF12849"/>
    </source>
</evidence>
<evidence type="ECO:0000256" key="1">
    <source>
        <dbReference type="ARBA" id="ARBA00022729"/>
    </source>
</evidence>
<dbReference type="PANTHER" id="PTHR30570:SF1">
    <property type="entry name" value="PHOSPHATE-BINDING PROTEIN PSTS"/>
    <property type="match status" value="1"/>
</dbReference>
<dbReference type="OrthoDB" id="1450880at2"/>
<keyword evidence="5" id="KW-1185">Reference proteome</keyword>
<evidence type="ECO:0000313" key="4">
    <source>
        <dbReference type="EMBL" id="PRD46976.1"/>
    </source>
</evidence>
<feature type="domain" description="PBP" evidence="3">
    <location>
        <begin position="51"/>
        <end position="292"/>
    </location>
</feature>
<dbReference type="SUPFAM" id="SSF53850">
    <property type="entry name" value="Periplasmic binding protein-like II"/>
    <property type="match status" value="1"/>
</dbReference>
<dbReference type="RefSeq" id="WP_105717411.1">
    <property type="nucleotide sequence ID" value="NZ_PVBQ01000009.1"/>
</dbReference>
<gene>
    <name evidence="4" type="ORF">C5745_12820</name>
</gene>
<reference evidence="4 5" key="1">
    <citation type="submission" date="2018-02" db="EMBL/GenBank/DDBJ databases">
        <title>The draft genome of Sphingobacterium sp. 5JN-11.</title>
        <authorList>
            <person name="Liu L."/>
            <person name="Li L."/>
            <person name="Liang L."/>
            <person name="Zhang X."/>
            <person name="Wang T."/>
        </authorList>
    </citation>
    <scope>NUCLEOTIDE SEQUENCE [LARGE SCALE GENOMIC DNA]</scope>
    <source>
        <strain evidence="4 5">5JN-11</strain>
    </source>
</reference>
<feature type="chain" id="PRO_5015708657" evidence="2">
    <location>
        <begin position="22"/>
        <end position="321"/>
    </location>
</feature>
<proteinExistence type="predicted"/>
<dbReference type="AlphaFoldDB" id="A0A2S9J2G2"/>
<sequence>MKKVIKISMLAILLLSMAGCGGCSRTEKKGASTGDSSVAKEVAPKEDVLVGVLNVAVDETAYPILKEQEDVFLAAYPNARLNLIMKPELLAIRELLSNEAGVAVLARELNETENDYFKKRSITPRKFPVWTDAIVVVNNTKLADTTVTIEYLVNAMKGESVDQKKIVFDNLNSSTFRHLKDLGKLEKVASNYVEAQDGSKEVLEAVANDPDKIGILGYNVYLDLISSFPDKNNIRILSVQNTVGETADNKYYKPNQSTIAAEQYPLRRTFYVQNYQPNLGLGIGFSAFLTGDRGQRIVLKSGLVPATMPGRDIIIRDDISL</sequence>
<dbReference type="Proteomes" id="UP000239711">
    <property type="component" value="Unassembled WGS sequence"/>
</dbReference>
<evidence type="ECO:0000313" key="5">
    <source>
        <dbReference type="Proteomes" id="UP000239711"/>
    </source>
</evidence>
<dbReference type="EMBL" id="PVBQ01000009">
    <property type="protein sequence ID" value="PRD46976.1"/>
    <property type="molecule type" value="Genomic_DNA"/>
</dbReference>
<dbReference type="Gene3D" id="3.40.190.10">
    <property type="entry name" value="Periplasmic binding protein-like II"/>
    <property type="match status" value="2"/>
</dbReference>
<comment type="caution">
    <text evidence="4">The sequence shown here is derived from an EMBL/GenBank/DDBJ whole genome shotgun (WGS) entry which is preliminary data.</text>
</comment>
<dbReference type="InterPro" id="IPR024370">
    <property type="entry name" value="PBP_domain"/>
</dbReference>
<protein>
    <submittedName>
        <fullName evidence="4">Phosphate ABC transporter</fullName>
    </submittedName>
</protein>
<dbReference type="InterPro" id="IPR050811">
    <property type="entry name" value="Phosphate_ABC_transporter"/>
</dbReference>
<keyword evidence="1 2" id="KW-0732">Signal</keyword>
<organism evidence="4 5">
    <name type="scientific">Sphingobacterium haloxyli</name>
    <dbReference type="NCBI Taxonomy" id="2100533"/>
    <lineage>
        <taxon>Bacteria</taxon>
        <taxon>Pseudomonadati</taxon>
        <taxon>Bacteroidota</taxon>
        <taxon>Sphingobacteriia</taxon>
        <taxon>Sphingobacteriales</taxon>
        <taxon>Sphingobacteriaceae</taxon>
        <taxon>Sphingobacterium</taxon>
    </lineage>
</organism>